<accession>A0ABN3H4Q3</accession>
<sequence>MTAEALDPSVAERHSKRSELDAQTVDDLDMLGLALLAGPANVIMQLAVPAVGYGVYESKVESGNLFKVPVKRTRTTLTYLAVAAMGTADDRRRYRQAVNKAHVQVRSTDDSPVKYNAFDPELQLWVAACLYRGWEDTQRFFGDPSKITEDAYRQGAVMGTTLQMPPEMWPATRADFEAYWNETVEGIEIDDTIRDYLLKIVRMEFLPRPVSLMAGWWSEAMTLGFLPPEFRKKMGVRMSRRQELLFNTHNAIARRVLRILPRPLTAFPFNLLLADVRWRMRTGRPLV</sequence>
<gene>
    <name evidence="2" type="ORF">GCM10009855_05390</name>
</gene>
<organism evidence="2 3">
    <name type="scientific">Gordonia cholesterolivorans</name>
    <dbReference type="NCBI Taxonomy" id="559625"/>
    <lineage>
        <taxon>Bacteria</taxon>
        <taxon>Bacillati</taxon>
        <taxon>Actinomycetota</taxon>
        <taxon>Actinomycetes</taxon>
        <taxon>Mycobacteriales</taxon>
        <taxon>Gordoniaceae</taxon>
        <taxon>Gordonia</taxon>
    </lineage>
</organism>
<reference evidence="2 3" key="1">
    <citation type="journal article" date="2019" name="Int. J. Syst. Evol. Microbiol.">
        <title>The Global Catalogue of Microorganisms (GCM) 10K type strain sequencing project: providing services to taxonomists for standard genome sequencing and annotation.</title>
        <authorList>
            <consortium name="The Broad Institute Genomics Platform"/>
            <consortium name="The Broad Institute Genome Sequencing Center for Infectious Disease"/>
            <person name="Wu L."/>
            <person name="Ma J."/>
        </authorList>
    </citation>
    <scope>NUCLEOTIDE SEQUENCE [LARGE SCALE GENOMIC DNA]</scope>
    <source>
        <strain evidence="2 3">JCM 16227</strain>
    </source>
</reference>
<dbReference type="Proteomes" id="UP001501170">
    <property type="component" value="Unassembled WGS sequence"/>
</dbReference>
<dbReference type="PANTHER" id="PTHR36151">
    <property type="entry name" value="BLR2777 PROTEIN"/>
    <property type="match status" value="1"/>
</dbReference>
<feature type="domain" description="ER-bound oxygenase mpaB/mpaB'/Rubber oxygenase catalytic" evidence="1">
    <location>
        <begin position="32"/>
        <end position="253"/>
    </location>
</feature>
<dbReference type="PANTHER" id="PTHR36151:SF3">
    <property type="entry name" value="ER-BOUND OXYGENASE MPAB_MPAB'_RUBBER OXYGENASE CATALYTIC DOMAIN-CONTAINING PROTEIN"/>
    <property type="match status" value="1"/>
</dbReference>
<proteinExistence type="predicted"/>
<name>A0ABN3H4Q3_9ACTN</name>
<evidence type="ECO:0000313" key="2">
    <source>
        <dbReference type="EMBL" id="GAA2369055.1"/>
    </source>
</evidence>
<dbReference type="RefSeq" id="WP_006896847.1">
    <property type="nucleotide sequence ID" value="NZ_BAAARB010000002.1"/>
</dbReference>
<keyword evidence="3" id="KW-1185">Reference proteome</keyword>
<evidence type="ECO:0000259" key="1">
    <source>
        <dbReference type="Pfam" id="PF09995"/>
    </source>
</evidence>
<dbReference type="EMBL" id="BAAARB010000002">
    <property type="protein sequence ID" value="GAA2369055.1"/>
    <property type="molecule type" value="Genomic_DNA"/>
</dbReference>
<evidence type="ECO:0000313" key="3">
    <source>
        <dbReference type="Proteomes" id="UP001501170"/>
    </source>
</evidence>
<protein>
    <submittedName>
        <fullName evidence="2">Oxygenase MpaB family protein</fullName>
    </submittedName>
</protein>
<comment type="caution">
    <text evidence="2">The sequence shown here is derived from an EMBL/GenBank/DDBJ whole genome shotgun (WGS) entry which is preliminary data.</text>
</comment>
<dbReference type="Pfam" id="PF09995">
    <property type="entry name" value="MPAB_Lcp_cat"/>
    <property type="match status" value="1"/>
</dbReference>
<dbReference type="InterPro" id="IPR018713">
    <property type="entry name" value="MPAB/Lcp_cat_dom"/>
</dbReference>